<dbReference type="InterPro" id="IPR047187">
    <property type="entry name" value="SF1_C_Upf1"/>
</dbReference>
<dbReference type="GO" id="GO:0016787">
    <property type="term" value="F:hydrolase activity"/>
    <property type="evidence" value="ECO:0007669"/>
    <property type="project" value="UniProtKB-KW"/>
</dbReference>
<dbReference type="InterPro" id="IPR050534">
    <property type="entry name" value="Coronavir_polyprotein_1ab"/>
</dbReference>
<dbReference type="Gene3D" id="3.40.50.300">
    <property type="entry name" value="P-loop containing nucleotide triphosphate hydrolases"/>
    <property type="match status" value="2"/>
</dbReference>
<evidence type="ECO:0000256" key="4">
    <source>
        <dbReference type="ARBA" id="ARBA00022840"/>
    </source>
</evidence>
<reference evidence="6 7" key="1">
    <citation type="journal article" date="2015" name="Int. J. Syst. Evol. Microbiol.">
        <title>Thermococcus eurythermalis sp. nov., a conditional piezophilic hyperthermophilic archaeon with a wide temperature range isolated from an oil-immersed chimney in the Guaymas Basin.</title>
        <authorList>
            <person name="Zhao W."/>
            <person name="Zeng X."/>
            <person name="Xiao X."/>
        </authorList>
    </citation>
    <scope>NUCLEOTIDE SEQUENCE [LARGE SCALE GENOMIC DNA]</scope>
    <source>
        <strain evidence="6 7">A501</strain>
    </source>
</reference>
<dbReference type="KEGG" id="teu:TEU_08130"/>
<dbReference type="PANTHER" id="PTHR43788">
    <property type="entry name" value="DNA2/NAM7 HELICASE FAMILY MEMBER"/>
    <property type="match status" value="1"/>
</dbReference>
<evidence type="ECO:0000259" key="5">
    <source>
        <dbReference type="Pfam" id="PF13087"/>
    </source>
</evidence>
<accession>A0A097QV11</accession>
<sequence>MNRVSLTLHPSEIAKYFELDKCPRYIYWLSKKEELKSELSQLDEKIQNKLKGKIDEILREQGENFELAQLNILSQMTGIPENDIIKSEKKFANLIWYILNPQFYKEKQRIFFQPHIESQIGIYKLEGKADIILVRHLPHKVEIWIFEAKFTNQEKFHHRIQAVAYAMLIYNAVRTSIKNRDINVYVAVLTKKNNLNSAYDCLEKRGFSEEIRPNADILNELREQGCLKALKFPEETRTYIEILKQHLKKDGTFSKLIEGKEIPRFWISKRCQNCPYEALCIKEAVEERSLGLLGILPGDQELLEEMDIKTLEDLANLYDYPEKLSPKNFEPLKPKDSEKVNAILKRLNITNLQKLSQGAYRLLREINRRAGEPDYFPDWLQGSGFNLPKDTYREDDIITPNYPSGSLIRTYIFVQHDPIYDRIAILSAVVENTLSNKQKVIVKIIQEFSEDEDKMDVFERQLLDEFFEELFRAIKEVKPQELNLDEFFKNREPDKKPWKSPEESQKYGYVHLYFYSRFQRDSLMDAIKRHSNKLKYYKGIRWILGLRSAIDFKPREQDTVSIIQEDIKRRKALRFPGLGIIVTTAQHRIPGRGDDLWFRWDSSLTSRFENIFKIAAKKEIREDQSVHINLNRLIVASGLEFSGEIYPVINRDLEQIPLEHLWKDIKDEKGRFKLAELAKYFALALRHLERSVPEWYKDATVRKEPIPIDDLEDQGFEEIPLAEVLMEYQKLEHHTKKELMEEYYRLPLKERCSTGKSLLIKIESIERPDNDTTIIHGYALLPDGQRWDLESAPPISLSEDSFVVVTPVIEENGGFRQITKYKDPKSIQYSIPATIQFFDESSGKVSIRLLQPFGIENYEFVVEGHLYVEENKVRRLGNGDITLQPEGYLVIDETIDDINSSRAYDTLNTLRENAGTHPFYSKLDSLYKSQRITQDKIDLMKIKPPWTKNDIEEFVNTFLIEKVNDEQRSFILNWDKSLVTLQGPPGTGKTSWAVSPAILSRVYSSLKQGHDILVLVTGISHRAVNEALTSFLRLFSSLKGEFEGKNINIYRLVNSSEQRDKIQKDVKNEKNKLPEELLSKVKFLNYNKDSIPFSSPKKGNKSLTELIQQPQAFIIFGTTGAISGLSNKKLPNRDKINIAADLIVIDEASMMDLPMFLLATSFLKENGQVLLVGDHRQMQPIQQHDWEHEDRETIEQHTPFLSAINFIRFLRGELSESEREDFKRVLYRNPPLWKDNNLKKDILPFHRLNETYRLPQIVADMLTDLFYIHDNIKLKSKKHEIEKLKEKSEKFKEGLLKHIERLRDNHDTIPIASIIDPEYPVTLVLHDENRSTKVNEVEKIIISEIVKKLPKEYTSEDKLGIVVPFKAQRAQIKSLLRELGLEHVQVDTVERFQGGEKDIIIISLTASDPSYISAVLEFLFNPNRLNVAMSRMKEKLILIGSQEVFNATTKDIQKFEELIEPWRTLFRKIRAYGEKLWSGTLEEFVGELDTSADIYQRILNKYKAINMEVFGINEWPKSP</sequence>
<dbReference type="SUPFAM" id="SSF52540">
    <property type="entry name" value="P-loop containing nucleoside triphosphate hydrolases"/>
    <property type="match status" value="1"/>
</dbReference>
<dbReference type="GO" id="GO:0005524">
    <property type="term" value="F:ATP binding"/>
    <property type="evidence" value="ECO:0007669"/>
    <property type="project" value="UniProtKB-KW"/>
</dbReference>
<evidence type="ECO:0000256" key="1">
    <source>
        <dbReference type="ARBA" id="ARBA00022741"/>
    </source>
</evidence>
<name>A0A097QV11_9EURY</name>
<dbReference type="EMBL" id="CP008887">
    <property type="protein sequence ID" value="AIU70298.1"/>
    <property type="molecule type" value="Genomic_DNA"/>
</dbReference>
<keyword evidence="3" id="KW-0347">Helicase</keyword>
<gene>
    <name evidence="6" type="ORF">TEU_08130</name>
</gene>
<evidence type="ECO:0000256" key="2">
    <source>
        <dbReference type="ARBA" id="ARBA00022801"/>
    </source>
</evidence>
<dbReference type="InterPro" id="IPR027417">
    <property type="entry name" value="P-loop_NTPase"/>
</dbReference>
<dbReference type="Pfam" id="PF13245">
    <property type="entry name" value="AAA_19"/>
    <property type="match status" value="1"/>
</dbReference>
<keyword evidence="2" id="KW-0378">Hydrolase</keyword>
<dbReference type="Proteomes" id="UP000029980">
    <property type="component" value="Chromosome"/>
</dbReference>
<dbReference type="STRING" id="1505907.TEU_08130"/>
<feature type="domain" description="DNA2/NAM7 helicase-like C-terminal" evidence="5">
    <location>
        <begin position="1244"/>
        <end position="1442"/>
    </location>
</feature>
<keyword evidence="7" id="KW-1185">Reference proteome</keyword>
<evidence type="ECO:0000313" key="6">
    <source>
        <dbReference type="EMBL" id="AIU70298.1"/>
    </source>
</evidence>
<dbReference type="HOGENOM" id="CLU_255555_0_0_2"/>
<keyword evidence="4" id="KW-0067">ATP-binding</keyword>
<dbReference type="Pfam" id="PF13087">
    <property type="entry name" value="AAA_12"/>
    <property type="match status" value="1"/>
</dbReference>
<dbReference type="InterPro" id="IPR011604">
    <property type="entry name" value="PDDEXK-like_dom_sf"/>
</dbReference>
<protein>
    <recommendedName>
        <fullName evidence="5">DNA2/NAM7 helicase-like C-terminal domain-containing protein</fullName>
    </recommendedName>
</protein>
<dbReference type="PANTHER" id="PTHR43788:SF8">
    <property type="entry name" value="DNA-BINDING PROTEIN SMUBP-2"/>
    <property type="match status" value="1"/>
</dbReference>
<organism evidence="6 7">
    <name type="scientific">Thermococcus eurythermalis</name>
    <dbReference type="NCBI Taxonomy" id="1505907"/>
    <lineage>
        <taxon>Archaea</taxon>
        <taxon>Methanobacteriati</taxon>
        <taxon>Methanobacteriota</taxon>
        <taxon>Thermococci</taxon>
        <taxon>Thermococcales</taxon>
        <taxon>Thermococcaceae</taxon>
        <taxon>Thermococcus</taxon>
    </lineage>
</organism>
<keyword evidence="1" id="KW-0547">Nucleotide-binding</keyword>
<dbReference type="Gene3D" id="3.90.320.10">
    <property type="match status" value="1"/>
</dbReference>
<evidence type="ECO:0000256" key="3">
    <source>
        <dbReference type="ARBA" id="ARBA00022806"/>
    </source>
</evidence>
<dbReference type="GO" id="GO:0043139">
    <property type="term" value="F:5'-3' DNA helicase activity"/>
    <property type="evidence" value="ECO:0007669"/>
    <property type="project" value="TreeGrafter"/>
</dbReference>
<evidence type="ECO:0000313" key="7">
    <source>
        <dbReference type="Proteomes" id="UP000029980"/>
    </source>
</evidence>
<proteinExistence type="predicted"/>
<dbReference type="InterPro" id="IPR041679">
    <property type="entry name" value="DNA2/NAM7-like_C"/>
</dbReference>
<dbReference type="CDD" id="cd18808">
    <property type="entry name" value="SF1_C_Upf1"/>
    <property type="match status" value="1"/>
</dbReference>